<evidence type="ECO:0000256" key="1">
    <source>
        <dbReference type="PIRNR" id="PIRNR028103"/>
    </source>
</evidence>
<protein>
    <recommendedName>
        <fullName evidence="1">Glycine cleavage system transcriptional repressor</fullName>
    </recommendedName>
</protein>
<dbReference type="KEGG" id="woc:BA177_10520"/>
<dbReference type="GO" id="GO:0005737">
    <property type="term" value="C:cytoplasm"/>
    <property type="evidence" value="ECO:0007669"/>
    <property type="project" value="UniProtKB-SubCell"/>
</dbReference>
<organism evidence="2 3">
    <name type="scientific">Woeseia oceani</name>
    <dbReference type="NCBI Taxonomy" id="1548547"/>
    <lineage>
        <taxon>Bacteria</taxon>
        <taxon>Pseudomonadati</taxon>
        <taxon>Pseudomonadota</taxon>
        <taxon>Gammaproteobacteria</taxon>
        <taxon>Woeseiales</taxon>
        <taxon>Woeseiaceae</taxon>
        <taxon>Woeseia</taxon>
    </lineage>
</organism>
<keyword evidence="1" id="KW-0804">Transcription</keyword>
<keyword evidence="1" id="KW-0678">Repressor</keyword>
<dbReference type="PANTHER" id="PTHR34875:SF5">
    <property type="entry name" value="GLYCINE CLEAVAGE SYSTEM TRANSCRIPTIONAL REPRESSOR"/>
    <property type="match status" value="1"/>
</dbReference>
<reference evidence="2 3" key="1">
    <citation type="submission" date="2016-06" db="EMBL/GenBank/DDBJ databases">
        <title>Complete genome sequence of a deep-branching marine Gamma Proteobacterium Woeseia oceani type strain XK5.</title>
        <authorList>
            <person name="Mu D."/>
            <person name="Du Z."/>
        </authorList>
    </citation>
    <scope>NUCLEOTIDE SEQUENCE [LARGE SCALE GENOMIC DNA]</scope>
    <source>
        <strain evidence="2 3">XK5</strain>
    </source>
</reference>
<dbReference type="AlphaFoldDB" id="A0A193LGJ2"/>
<proteinExistence type="predicted"/>
<evidence type="ECO:0000313" key="3">
    <source>
        <dbReference type="Proteomes" id="UP000092695"/>
    </source>
</evidence>
<dbReference type="PIRSF" id="PIRSF028103">
    <property type="entry name" value="GcvR"/>
    <property type="match status" value="1"/>
</dbReference>
<dbReference type="RefSeq" id="WP_068616055.1">
    <property type="nucleotide sequence ID" value="NZ_CP016268.1"/>
</dbReference>
<dbReference type="CDD" id="cd04869">
    <property type="entry name" value="ACT_GcvR_2"/>
    <property type="match status" value="1"/>
</dbReference>
<dbReference type="Proteomes" id="UP000092695">
    <property type="component" value="Chromosome"/>
</dbReference>
<dbReference type="Pfam" id="PF13740">
    <property type="entry name" value="ACT_6"/>
    <property type="match status" value="1"/>
</dbReference>
<dbReference type="SUPFAM" id="SSF55021">
    <property type="entry name" value="ACT-like"/>
    <property type="match status" value="2"/>
</dbReference>
<dbReference type="InterPro" id="IPR045865">
    <property type="entry name" value="ACT-like_dom_sf"/>
</dbReference>
<dbReference type="OrthoDB" id="5814713at2"/>
<accession>A0A193LGJ2</accession>
<name>A0A193LGJ2_9GAMM</name>
<dbReference type="PANTHER" id="PTHR34875">
    <property type="entry name" value="UPF0237 PROTEIN MJ1558"/>
    <property type="match status" value="1"/>
</dbReference>
<sequence>MSQLIVLSAIGTDRAGVVNDLTKVILDCGGNIEESRMAALGTEFAMLLLVSGNWHTLSKLESSLDKLSKDRDLTINIKKTGVRKRSEESMPYAVDVVALDQPGIVFQLSHFFASRNIEIADLATRSYPAAHTGSPMFAVQMSVNVPGSVHLSQLRDEFMEICDQLNLDGLIEPVKA</sequence>
<evidence type="ECO:0000313" key="2">
    <source>
        <dbReference type="EMBL" id="ANO51578.1"/>
    </source>
</evidence>
<keyword evidence="1" id="KW-0963">Cytoplasm</keyword>
<dbReference type="InterPro" id="IPR050990">
    <property type="entry name" value="UPF0237/GcvR_regulator"/>
</dbReference>
<dbReference type="GO" id="GO:0006355">
    <property type="term" value="P:regulation of DNA-templated transcription"/>
    <property type="evidence" value="ECO:0007669"/>
    <property type="project" value="UniProtKB-UniRule"/>
</dbReference>
<dbReference type="Gene3D" id="3.30.70.260">
    <property type="match status" value="2"/>
</dbReference>
<dbReference type="STRING" id="1548547.BA177_10520"/>
<comment type="subcellular location">
    <subcellularLocation>
        <location evidence="1">Cytoplasm</location>
    </subcellularLocation>
</comment>
<dbReference type="InterPro" id="IPR016867">
    <property type="entry name" value="GcvR"/>
</dbReference>
<keyword evidence="3" id="KW-1185">Reference proteome</keyword>
<gene>
    <name evidence="2" type="ORF">BA177_10520</name>
</gene>
<dbReference type="EMBL" id="CP016268">
    <property type="protein sequence ID" value="ANO51578.1"/>
    <property type="molecule type" value="Genomic_DNA"/>
</dbReference>